<evidence type="ECO:0000313" key="2">
    <source>
        <dbReference type="Proteomes" id="UP001197114"/>
    </source>
</evidence>
<dbReference type="EMBL" id="WMBF01000634">
    <property type="protein sequence ID" value="MBW5425834.1"/>
    <property type="molecule type" value="Genomic_DNA"/>
</dbReference>
<evidence type="ECO:0008006" key="3">
    <source>
        <dbReference type="Google" id="ProtNLM"/>
    </source>
</evidence>
<reference evidence="1 2" key="1">
    <citation type="submission" date="2019-11" db="EMBL/GenBank/DDBJ databases">
        <authorList>
            <person name="Ay H."/>
        </authorList>
    </citation>
    <scope>NUCLEOTIDE SEQUENCE [LARGE SCALE GENOMIC DNA]</scope>
    <source>
        <strain evidence="1 2">BG9H</strain>
    </source>
</reference>
<proteinExistence type="predicted"/>
<keyword evidence="2" id="KW-1185">Reference proteome</keyword>
<accession>A0ABS6YWQ2</accession>
<protein>
    <recommendedName>
        <fullName evidence="3">Glutathionylspermidine synthase</fullName>
    </recommendedName>
</protein>
<sequence length="449" mass="49998">MSRDLALTERYLEKVGRPLRPAHESEFARVCYGGKYAPRPVFLGAAEIQRLTRDLEVLRGALYRLPGLLFGGDIGAFARANGMDEGQVRAVERCSAAMPDALTSMGRADLYRDRSDFRLMEFNIGSTIGYENGDMCREMLADPEFGPFAAEENLRYVDTVVEQVRTFRHEMGLAPDDRPVVALTEWPSNLAELAPYMNALVRLWSDHGLDAHPCHVGQLERRDGRLWLGERPVDIVYRQFMMQDLLDDNVDALLEPLLGALEDGEVRMFTSLESELYGSKASLAMLSDRAHRKLFSDEELAVIDRLIPWTSPVTSEPVVLEDGTEGSLLDHAVAHQQELILKPTLLYGGQGIVPGWSPEVTPEDWRRILVDAMDGPYVVQRRIHAVPEPFPQPDGETRPWIVNWGVVLMTSGYGGLLTRCAPADGDIDVLNRDLGALLGSGFHVGPSTE</sequence>
<evidence type="ECO:0000313" key="1">
    <source>
        <dbReference type="EMBL" id="MBW5425834.1"/>
    </source>
</evidence>
<organism evidence="1 2">
    <name type="scientific">Streptomyces anatolicus</name>
    <dbReference type="NCBI Taxonomy" id="2675858"/>
    <lineage>
        <taxon>Bacteria</taxon>
        <taxon>Bacillati</taxon>
        <taxon>Actinomycetota</taxon>
        <taxon>Actinomycetes</taxon>
        <taxon>Kitasatosporales</taxon>
        <taxon>Streptomycetaceae</taxon>
        <taxon>Streptomyces</taxon>
    </lineage>
</organism>
<dbReference type="RefSeq" id="WP_219692382.1">
    <property type="nucleotide sequence ID" value="NZ_WMBF01000634.1"/>
</dbReference>
<dbReference type="Proteomes" id="UP001197114">
    <property type="component" value="Unassembled WGS sequence"/>
</dbReference>
<name>A0ABS6YWQ2_9ACTN</name>
<comment type="caution">
    <text evidence="1">The sequence shown here is derived from an EMBL/GenBank/DDBJ whole genome shotgun (WGS) entry which is preliminary data.</text>
</comment>
<dbReference type="SUPFAM" id="SSF56059">
    <property type="entry name" value="Glutathione synthetase ATP-binding domain-like"/>
    <property type="match status" value="1"/>
</dbReference>
<gene>
    <name evidence="1" type="ORF">GKQ77_30445</name>
</gene>